<proteinExistence type="predicted"/>
<gene>
    <name evidence="8" type="ORF">CCMP2556_LOCUS8176</name>
</gene>
<comment type="caution">
    <text evidence="8">The sequence shown here is derived from an EMBL/GenBank/DDBJ whole genome shotgun (WGS) entry which is preliminary data.</text>
</comment>
<dbReference type="InterPro" id="IPR005821">
    <property type="entry name" value="Ion_trans_dom"/>
</dbReference>
<dbReference type="SUPFAM" id="SSF51206">
    <property type="entry name" value="cAMP-binding domain-like"/>
    <property type="match status" value="1"/>
</dbReference>
<sequence length="809" mass="93354">MDTYAEPTPPRHRAQTEMQKEVNDTVSSCIDEMKVELLQKLHRIMDPVRVRRRASRISISEKLQGREISKGLAEMKEQGSLNLLLLPGPRASPACKMRSQVSPDNDTSEMVALEEFQRQGSSGVEGIESITVAEVISPTGMPTVQEAILEHHAHEHRKLRLHKAWKLEESPRLRTSNSHSNSNSFIKNASSLSLGEAAVRRAGSLRSKEETYRWYDRLTMSHRSHFCMVWDIWTSIAIAYDMVMTPMDAFTIELTPVVRALERTSSITWFVDMILSFVRSYGKLNGTEERHLKATAMSYLRTWFTFDFILVCLDMFILIAEDSSWMRYVSFLRAVRLFRLLRVLRVAKVKARIAVLAQLLHILQTQRITDRGFLMLNIAKSLMVITVINHFTACLWYAIAVFMEEDDNNWVDHHSAQPGRPDSLVYIYTTAYHWSITQLTPASCEIYPRSSRERIFNIAVILFGLCIFSSFISSMAQQLAALQQLSRADRQRMHELRRFISEHHMSVALATTIVDFVRQKRGPMAQRPLKISDIEIFTGFPTVLLQKIRLEAYYFVLSKHHFYYFVYQNDRDTFSKICNNCIFEQTLDKGHEVFNSGEEGTGMYFVCHGKLSYTLFVDDESFDPTSSEDWVTLNNLLEGSCSFITSGVISEVAMWLFWFHRGRLAGDGIVSDLLFVSVDPFREVIKTTPLIQDVRLYARLYALRALRAGKEGHMLDDLWHEEEMIEEISRLSLQGGLEQAVNNLATSRVTPQKIFRAWRQQAQSGRFKRSPWRHGLPSRNDEVGDATETHGRHAYRRCYHEFRSQFQTS</sequence>
<evidence type="ECO:0000256" key="4">
    <source>
        <dbReference type="ARBA" id="ARBA00023136"/>
    </source>
</evidence>
<reference evidence="8 9" key="1">
    <citation type="submission" date="2024-02" db="EMBL/GenBank/DDBJ databases">
        <authorList>
            <person name="Chen Y."/>
            <person name="Shah S."/>
            <person name="Dougan E. K."/>
            <person name="Thang M."/>
            <person name="Chan C."/>
        </authorList>
    </citation>
    <scope>NUCLEOTIDE SEQUENCE [LARGE SCALE GENOMIC DNA]</scope>
</reference>
<keyword evidence="4 6" id="KW-0472">Membrane</keyword>
<feature type="transmembrane region" description="Helical" evidence="6">
    <location>
        <begin position="455"/>
        <end position="476"/>
    </location>
</feature>
<feature type="domain" description="Ion transport" evidence="7">
    <location>
        <begin position="229"/>
        <end position="483"/>
    </location>
</feature>
<keyword evidence="2 6" id="KW-0812">Transmembrane</keyword>
<accession>A0ABP0IUG8</accession>
<comment type="subcellular location">
    <subcellularLocation>
        <location evidence="1">Membrane</location>
        <topology evidence="1">Multi-pass membrane protein</topology>
    </subcellularLocation>
</comment>
<feature type="compositionally biased region" description="Basic and acidic residues" evidence="5">
    <location>
        <begin position="779"/>
        <end position="788"/>
    </location>
</feature>
<evidence type="ECO:0000259" key="7">
    <source>
        <dbReference type="Pfam" id="PF00520"/>
    </source>
</evidence>
<evidence type="ECO:0000313" key="9">
    <source>
        <dbReference type="Proteomes" id="UP001642484"/>
    </source>
</evidence>
<dbReference type="Gene3D" id="2.60.120.10">
    <property type="entry name" value="Jelly Rolls"/>
    <property type="match status" value="1"/>
</dbReference>
<keyword evidence="3 6" id="KW-1133">Transmembrane helix</keyword>
<evidence type="ECO:0000256" key="1">
    <source>
        <dbReference type="ARBA" id="ARBA00004141"/>
    </source>
</evidence>
<keyword evidence="9" id="KW-1185">Reference proteome</keyword>
<protein>
    <recommendedName>
        <fullName evidence="7">Ion transport domain-containing protein</fullName>
    </recommendedName>
</protein>
<dbReference type="SUPFAM" id="SSF81324">
    <property type="entry name" value="Voltage-gated potassium channels"/>
    <property type="match status" value="1"/>
</dbReference>
<organism evidence="8 9">
    <name type="scientific">Durusdinium trenchii</name>
    <dbReference type="NCBI Taxonomy" id="1381693"/>
    <lineage>
        <taxon>Eukaryota</taxon>
        <taxon>Sar</taxon>
        <taxon>Alveolata</taxon>
        <taxon>Dinophyceae</taxon>
        <taxon>Suessiales</taxon>
        <taxon>Symbiodiniaceae</taxon>
        <taxon>Durusdinium</taxon>
    </lineage>
</organism>
<evidence type="ECO:0000256" key="2">
    <source>
        <dbReference type="ARBA" id="ARBA00022692"/>
    </source>
</evidence>
<dbReference type="InterPro" id="IPR050818">
    <property type="entry name" value="KCNH_animal-type"/>
</dbReference>
<feature type="region of interest" description="Disordered" evidence="5">
    <location>
        <begin position="766"/>
        <end position="788"/>
    </location>
</feature>
<dbReference type="Proteomes" id="UP001642484">
    <property type="component" value="Unassembled WGS sequence"/>
</dbReference>
<dbReference type="PANTHER" id="PTHR10217:SF435">
    <property type="entry name" value="POTASSIUM VOLTAGE-GATED CHANNEL PROTEIN EAG"/>
    <property type="match status" value="1"/>
</dbReference>
<dbReference type="InterPro" id="IPR014710">
    <property type="entry name" value="RmlC-like_jellyroll"/>
</dbReference>
<dbReference type="Pfam" id="PF00520">
    <property type="entry name" value="Ion_trans"/>
    <property type="match status" value="1"/>
</dbReference>
<dbReference type="Gene3D" id="1.10.287.70">
    <property type="match status" value="1"/>
</dbReference>
<dbReference type="InterPro" id="IPR018490">
    <property type="entry name" value="cNMP-bd_dom_sf"/>
</dbReference>
<evidence type="ECO:0000256" key="3">
    <source>
        <dbReference type="ARBA" id="ARBA00022989"/>
    </source>
</evidence>
<evidence type="ECO:0000313" key="8">
    <source>
        <dbReference type="EMBL" id="CAK9005733.1"/>
    </source>
</evidence>
<dbReference type="PANTHER" id="PTHR10217">
    <property type="entry name" value="VOLTAGE AND LIGAND GATED POTASSIUM CHANNEL"/>
    <property type="match status" value="1"/>
</dbReference>
<evidence type="ECO:0000256" key="5">
    <source>
        <dbReference type="SAM" id="MobiDB-lite"/>
    </source>
</evidence>
<name>A0ABP0IUG8_9DINO</name>
<feature type="transmembrane region" description="Helical" evidence="6">
    <location>
        <begin position="381"/>
        <end position="403"/>
    </location>
</feature>
<dbReference type="EMBL" id="CAXAMN010003681">
    <property type="protein sequence ID" value="CAK9005733.1"/>
    <property type="molecule type" value="Genomic_DNA"/>
</dbReference>
<evidence type="ECO:0000256" key="6">
    <source>
        <dbReference type="SAM" id="Phobius"/>
    </source>
</evidence>